<proteinExistence type="predicted"/>
<name>A0A5C2RYA5_9APHY</name>
<protein>
    <recommendedName>
        <fullName evidence="3">F-box domain-containing protein</fullName>
    </recommendedName>
</protein>
<dbReference type="EMBL" id="ML122291">
    <property type="protein sequence ID" value="RPD56042.1"/>
    <property type="molecule type" value="Genomic_DNA"/>
</dbReference>
<keyword evidence="2" id="KW-1185">Reference proteome</keyword>
<dbReference type="Proteomes" id="UP000313359">
    <property type="component" value="Unassembled WGS sequence"/>
</dbReference>
<dbReference type="AlphaFoldDB" id="A0A5C2RYA5"/>
<evidence type="ECO:0008006" key="3">
    <source>
        <dbReference type="Google" id="ProtNLM"/>
    </source>
</evidence>
<gene>
    <name evidence="1" type="ORF">L227DRAFT_292185</name>
</gene>
<evidence type="ECO:0000313" key="1">
    <source>
        <dbReference type="EMBL" id="RPD56042.1"/>
    </source>
</evidence>
<sequence>MGYPTLTDLPVEVLHLILAHFDYDQEWQWKHERSLRSCSFTCRLVRAVALEHLDFRHLFLPGIETFDPLLDFLRTYPRVAKTVVSLKLAGSTKYDPGPRSRYTPMTTIDVALLASIVELLPKLDSLILQSFHYTKPTAANVQPAVGPFPLSTFSLRGHCHPQSSLTGVLSVLSLFTLKQVKDPALDEFDLDESSEPRFLSRLVDVQRLWLRRSSSPAYTASALQAFSVSLKSDSLQELSVQVDSKETISALGKLLTRAGGNITTLTIRNNPPEWAMPKDRDHWVNPLEGNSQLLDISACKKLESITLPMYFCKTRTRPLSEPVVGILQQASTTLRKVIIIADNLPKPTTIGNRTIYKVHDLDKVLSPTRFPHLQECELNIGIRCTPLAWSKCKDSAQRALKSLHGRGLLTMK</sequence>
<dbReference type="OrthoDB" id="2757982at2759"/>
<accession>A0A5C2RYA5</accession>
<organism evidence="1 2">
    <name type="scientific">Lentinus tigrinus ALCF2SS1-6</name>
    <dbReference type="NCBI Taxonomy" id="1328759"/>
    <lineage>
        <taxon>Eukaryota</taxon>
        <taxon>Fungi</taxon>
        <taxon>Dikarya</taxon>
        <taxon>Basidiomycota</taxon>
        <taxon>Agaricomycotina</taxon>
        <taxon>Agaricomycetes</taxon>
        <taxon>Polyporales</taxon>
        <taxon>Polyporaceae</taxon>
        <taxon>Lentinus</taxon>
    </lineage>
</organism>
<evidence type="ECO:0000313" key="2">
    <source>
        <dbReference type="Proteomes" id="UP000313359"/>
    </source>
</evidence>
<reference evidence="1" key="1">
    <citation type="journal article" date="2018" name="Genome Biol. Evol.">
        <title>Genomics and development of Lentinus tigrinus, a white-rot wood-decaying mushroom with dimorphic fruiting bodies.</title>
        <authorList>
            <person name="Wu B."/>
            <person name="Xu Z."/>
            <person name="Knudson A."/>
            <person name="Carlson A."/>
            <person name="Chen N."/>
            <person name="Kovaka S."/>
            <person name="LaButti K."/>
            <person name="Lipzen A."/>
            <person name="Pennachio C."/>
            <person name="Riley R."/>
            <person name="Schakwitz W."/>
            <person name="Umezawa K."/>
            <person name="Ohm R.A."/>
            <person name="Grigoriev I.V."/>
            <person name="Nagy L.G."/>
            <person name="Gibbons J."/>
            <person name="Hibbett D."/>
        </authorList>
    </citation>
    <scope>NUCLEOTIDE SEQUENCE [LARGE SCALE GENOMIC DNA]</scope>
    <source>
        <strain evidence="1">ALCF2SS1-6</strain>
    </source>
</reference>